<dbReference type="Proteomes" id="UP000799755">
    <property type="component" value="Unassembled WGS sequence"/>
</dbReference>
<protein>
    <submittedName>
        <fullName evidence="1">Uncharacterized protein</fullName>
    </submittedName>
</protein>
<name>A0ACB6Q7E4_9PLEO</name>
<sequence>MQLTTLCACLVIAGLLWDGVPPLTPRVSGPSRPAFDMAYRPRVSRPNEHAYTRLLLASNEGFPSATVTAGSRFLAVAHRNAVHGEDWGAPAAY</sequence>
<organism evidence="1 2">
    <name type="scientific">Lindgomyces ingoldianus</name>
    <dbReference type="NCBI Taxonomy" id="673940"/>
    <lineage>
        <taxon>Eukaryota</taxon>
        <taxon>Fungi</taxon>
        <taxon>Dikarya</taxon>
        <taxon>Ascomycota</taxon>
        <taxon>Pezizomycotina</taxon>
        <taxon>Dothideomycetes</taxon>
        <taxon>Pleosporomycetidae</taxon>
        <taxon>Pleosporales</taxon>
        <taxon>Lindgomycetaceae</taxon>
        <taxon>Lindgomyces</taxon>
    </lineage>
</organism>
<accession>A0ACB6Q7E4</accession>
<gene>
    <name evidence="1" type="ORF">BDR25DRAFT_308145</name>
</gene>
<comment type="caution">
    <text evidence="1">The sequence shown here is derived from an EMBL/GenBank/DDBJ whole genome shotgun (WGS) entry which is preliminary data.</text>
</comment>
<reference evidence="1" key="1">
    <citation type="journal article" date="2020" name="Stud. Mycol.">
        <title>101 Dothideomycetes genomes: a test case for predicting lifestyles and emergence of pathogens.</title>
        <authorList>
            <person name="Haridas S."/>
            <person name="Albert R."/>
            <person name="Binder M."/>
            <person name="Bloem J."/>
            <person name="Labutti K."/>
            <person name="Salamov A."/>
            <person name="Andreopoulos B."/>
            <person name="Baker S."/>
            <person name="Barry K."/>
            <person name="Bills G."/>
            <person name="Bluhm B."/>
            <person name="Cannon C."/>
            <person name="Castanera R."/>
            <person name="Culley D."/>
            <person name="Daum C."/>
            <person name="Ezra D."/>
            <person name="Gonzalez J."/>
            <person name="Henrissat B."/>
            <person name="Kuo A."/>
            <person name="Liang C."/>
            <person name="Lipzen A."/>
            <person name="Lutzoni F."/>
            <person name="Magnuson J."/>
            <person name="Mondo S."/>
            <person name="Nolan M."/>
            <person name="Ohm R."/>
            <person name="Pangilinan J."/>
            <person name="Park H.-J."/>
            <person name="Ramirez L."/>
            <person name="Alfaro M."/>
            <person name="Sun H."/>
            <person name="Tritt A."/>
            <person name="Yoshinaga Y."/>
            <person name="Zwiers L.-H."/>
            <person name="Turgeon B."/>
            <person name="Goodwin S."/>
            <person name="Spatafora J."/>
            <person name="Crous P."/>
            <person name="Grigoriev I."/>
        </authorList>
    </citation>
    <scope>NUCLEOTIDE SEQUENCE</scope>
    <source>
        <strain evidence="1">ATCC 200398</strain>
    </source>
</reference>
<dbReference type="EMBL" id="MU003563">
    <property type="protein sequence ID" value="KAF2462766.1"/>
    <property type="molecule type" value="Genomic_DNA"/>
</dbReference>
<proteinExistence type="predicted"/>
<evidence type="ECO:0000313" key="2">
    <source>
        <dbReference type="Proteomes" id="UP000799755"/>
    </source>
</evidence>
<evidence type="ECO:0000313" key="1">
    <source>
        <dbReference type="EMBL" id="KAF2462766.1"/>
    </source>
</evidence>
<keyword evidence="2" id="KW-1185">Reference proteome</keyword>